<evidence type="ECO:0000313" key="1">
    <source>
        <dbReference type="EMBL" id="CEG48248.1"/>
    </source>
</evidence>
<evidence type="ECO:0000313" key="2">
    <source>
        <dbReference type="Proteomes" id="UP000054928"/>
    </source>
</evidence>
<accession>A0A0P1B4A1</accession>
<dbReference type="RefSeq" id="XP_024584617.1">
    <property type="nucleotide sequence ID" value="XM_024719305.1"/>
</dbReference>
<reference evidence="2" key="1">
    <citation type="submission" date="2014-09" db="EMBL/GenBank/DDBJ databases">
        <authorList>
            <person name="Sharma Rahul"/>
            <person name="Thines Marco"/>
        </authorList>
    </citation>
    <scope>NUCLEOTIDE SEQUENCE [LARGE SCALE GENOMIC DNA]</scope>
</reference>
<dbReference type="Proteomes" id="UP000054928">
    <property type="component" value="Unassembled WGS sequence"/>
</dbReference>
<sequence length="67" mass="7441">MVPFDQKVGGISDALIALPIRNAWDVAPPAVLSGIVDQEQIKAAQQSRFQELFSRQKRRASHPTDLQ</sequence>
<dbReference type="EMBL" id="CCYD01002887">
    <property type="protein sequence ID" value="CEG48248.1"/>
    <property type="molecule type" value="Genomic_DNA"/>
</dbReference>
<protein>
    <submittedName>
        <fullName evidence="1">Uncharacterized protein</fullName>
    </submittedName>
</protein>
<proteinExistence type="predicted"/>
<dbReference type="GeneID" id="36400771"/>
<dbReference type="AlphaFoldDB" id="A0A0P1B4A1"/>
<keyword evidence="2" id="KW-1185">Reference proteome</keyword>
<organism evidence="1 2">
    <name type="scientific">Plasmopara halstedii</name>
    <name type="common">Downy mildew of sunflower</name>
    <dbReference type="NCBI Taxonomy" id="4781"/>
    <lineage>
        <taxon>Eukaryota</taxon>
        <taxon>Sar</taxon>
        <taxon>Stramenopiles</taxon>
        <taxon>Oomycota</taxon>
        <taxon>Peronosporomycetes</taxon>
        <taxon>Peronosporales</taxon>
        <taxon>Peronosporaceae</taxon>
        <taxon>Plasmopara</taxon>
    </lineage>
</organism>
<name>A0A0P1B4A1_PLAHL</name>